<dbReference type="AlphaFoldDB" id="R4X4C7"/>
<reference evidence="2 3" key="1">
    <citation type="journal article" date="2013" name="Genome Announc.">
        <title>Complete Genome Sequence of Burkholderia sp. Strain RPE64, Bacterial Symbiont of the Bean Bug Riptortus pedestris.</title>
        <authorList>
            <person name="Shibata T.F."/>
            <person name="Maeda T."/>
            <person name="Nikoh N."/>
            <person name="Yamaguchi K."/>
            <person name="Oshima K."/>
            <person name="Hattori M."/>
            <person name="Nishiyama T."/>
            <person name="Hasebe M."/>
            <person name="Fukatsu T."/>
            <person name="Kikuchi Y."/>
            <person name="Shigenobu S."/>
        </authorList>
    </citation>
    <scope>NUCLEOTIDE SEQUENCE [LARGE SCALE GENOMIC DNA]</scope>
    <source>
        <plasmid evidence="2 3">p1</plasmid>
    </source>
</reference>
<evidence type="ECO:0000313" key="3">
    <source>
        <dbReference type="Proteomes" id="UP000013966"/>
    </source>
</evidence>
<dbReference type="KEGG" id="buo:BRPE64_DCDS02460"/>
<dbReference type="Proteomes" id="UP000013966">
    <property type="component" value="Plasmid p1"/>
</dbReference>
<reference evidence="2 3" key="2">
    <citation type="journal article" date="2018" name="Int. J. Syst. Evol. Microbiol.">
        <title>Burkholderia insecticola sp. nov., a gut symbiotic bacterium of the bean bug Riptortus pedestris.</title>
        <authorList>
            <person name="Takeshita K."/>
            <person name="Tamaki H."/>
            <person name="Ohbayashi T."/>
            <person name="Meng X.-Y."/>
            <person name="Sone T."/>
            <person name="Mitani Y."/>
            <person name="Peeters C."/>
            <person name="Kikuchi Y."/>
            <person name="Vandamme P."/>
        </authorList>
    </citation>
    <scope>NUCLEOTIDE SEQUENCE [LARGE SCALE GENOMIC DNA]</scope>
    <source>
        <strain evidence="2">RPE64</strain>
        <plasmid evidence="2 3">p1</plasmid>
    </source>
</reference>
<dbReference type="PATRIC" id="fig|758793.3.peg.5397"/>
<evidence type="ECO:0008006" key="4">
    <source>
        <dbReference type="Google" id="ProtNLM"/>
    </source>
</evidence>
<sequence>MKARIKLSLGIFLLTSFGIASYAQQPGSPVPPSVQPAAPRGLTKEQQAALDKMDEDIGQIALTIVKSIDQGKAPQVWDAASPIAKGIISRDAFVQKVSHDRAVLGEPGMRMPMGIRHFRYQSTGNLPAGAYINVTFETQFAQAKQSALELVTFFLDSDNIWRFAGYSVR</sequence>
<dbReference type="OrthoDB" id="8929305at2"/>
<organism evidence="2 3">
    <name type="scientific">Caballeronia insecticola</name>
    <dbReference type="NCBI Taxonomy" id="758793"/>
    <lineage>
        <taxon>Bacteria</taxon>
        <taxon>Pseudomonadati</taxon>
        <taxon>Pseudomonadota</taxon>
        <taxon>Betaproteobacteria</taxon>
        <taxon>Burkholderiales</taxon>
        <taxon>Burkholderiaceae</taxon>
        <taxon>Caballeronia</taxon>
    </lineage>
</organism>
<keyword evidence="3" id="KW-1185">Reference proteome</keyword>
<protein>
    <recommendedName>
        <fullName evidence="4">DUF4019 domain-containing protein</fullName>
    </recommendedName>
</protein>
<name>R4X4C7_9BURK</name>
<dbReference type="InterPro" id="IPR025091">
    <property type="entry name" value="DUF4019"/>
</dbReference>
<dbReference type="Pfam" id="PF13211">
    <property type="entry name" value="DUF4019"/>
    <property type="match status" value="1"/>
</dbReference>
<dbReference type="HOGENOM" id="CLU_129920_0_0_4"/>
<geneLocation type="plasmid" evidence="2 3">
    <name>p1</name>
</geneLocation>
<feature type="chain" id="PRO_5004373049" description="DUF4019 domain-containing protein" evidence="1">
    <location>
        <begin position="23"/>
        <end position="169"/>
    </location>
</feature>
<evidence type="ECO:0000256" key="1">
    <source>
        <dbReference type="SAM" id="SignalP"/>
    </source>
</evidence>
<evidence type="ECO:0000313" key="2">
    <source>
        <dbReference type="EMBL" id="BAN27182.1"/>
    </source>
</evidence>
<keyword evidence="2" id="KW-0614">Plasmid</keyword>
<proteinExistence type="predicted"/>
<gene>
    <name evidence="2" type="ORF">BRPE64_DCDS02460</name>
</gene>
<keyword evidence="1" id="KW-0732">Signal</keyword>
<feature type="signal peptide" evidence="1">
    <location>
        <begin position="1"/>
        <end position="22"/>
    </location>
</feature>
<dbReference type="EMBL" id="AP013061">
    <property type="protein sequence ID" value="BAN27182.1"/>
    <property type="molecule type" value="Genomic_DNA"/>
</dbReference>
<accession>R4X4C7</accession>
<dbReference type="RefSeq" id="WP_016347891.1">
    <property type="nucleotide sequence ID" value="NC_021289.1"/>
</dbReference>